<feature type="domain" description="AAA+ ATPase" evidence="4">
    <location>
        <begin position="412"/>
        <end position="544"/>
    </location>
</feature>
<gene>
    <name evidence="5" type="ORF">BST17_01925</name>
</gene>
<dbReference type="CDD" id="cd19481">
    <property type="entry name" value="RecA-like_protease"/>
    <property type="match status" value="1"/>
</dbReference>
<dbReference type="InterPro" id="IPR050221">
    <property type="entry name" value="26S_Proteasome_ATPase"/>
</dbReference>
<evidence type="ECO:0000256" key="2">
    <source>
        <dbReference type="ARBA" id="ARBA00022741"/>
    </source>
</evidence>
<dbReference type="Gene3D" id="3.40.50.300">
    <property type="entry name" value="P-loop containing nucleotide triphosphate hydrolases"/>
    <property type="match status" value="1"/>
</dbReference>
<dbReference type="Proteomes" id="UP000192366">
    <property type="component" value="Unassembled WGS sequence"/>
</dbReference>
<dbReference type="STRING" id="564198.BST17_01925"/>
<keyword evidence="6" id="KW-1185">Reference proteome</keyword>
<dbReference type="InterPro" id="IPR003593">
    <property type="entry name" value="AAA+_ATPase"/>
</dbReference>
<proteinExistence type="inferred from homology"/>
<evidence type="ECO:0000313" key="5">
    <source>
        <dbReference type="EMBL" id="ORA07245.1"/>
    </source>
</evidence>
<dbReference type="Pfam" id="PF00004">
    <property type="entry name" value="AAA"/>
    <property type="match status" value="1"/>
</dbReference>
<protein>
    <recommendedName>
        <fullName evidence="4">AAA+ ATPase domain-containing protein</fullName>
    </recommendedName>
</protein>
<dbReference type="PANTHER" id="PTHR23073">
    <property type="entry name" value="26S PROTEASOME REGULATORY SUBUNIT"/>
    <property type="match status" value="1"/>
</dbReference>
<dbReference type="OrthoDB" id="9802352at2"/>
<organism evidence="5 6">
    <name type="scientific">Mycolicibacterium bacteremicum</name>
    <name type="common">Mycobacterium bacteremicum</name>
    <dbReference type="NCBI Taxonomy" id="564198"/>
    <lineage>
        <taxon>Bacteria</taxon>
        <taxon>Bacillati</taxon>
        <taxon>Actinomycetota</taxon>
        <taxon>Actinomycetes</taxon>
        <taxon>Mycobacteriales</taxon>
        <taxon>Mycobacteriaceae</taxon>
        <taxon>Mycolicibacterium</taxon>
    </lineage>
</organism>
<dbReference type="InterPro" id="IPR003959">
    <property type="entry name" value="ATPase_AAA_core"/>
</dbReference>
<dbReference type="GO" id="GO:0005524">
    <property type="term" value="F:ATP binding"/>
    <property type="evidence" value="ECO:0007669"/>
    <property type="project" value="UniProtKB-KW"/>
</dbReference>
<comment type="caution">
    <text evidence="5">The sequence shown here is derived from an EMBL/GenBank/DDBJ whole genome shotgun (WGS) entry which is preliminary data.</text>
</comment>
<evidence type="ECO:0000256" key="3">
    <source>
        <dbReference type="ARBA" id="ARBA00022840"/>
    </source>
</evidence>
<dbReference type="AlphaFoldDB" id="A0A1W9Z4J6"/>
<dbReference type="RefSeq" id="WP_083055011.1">
    <property type="nucleotide sequence ID" value="NZ_JACKVM010000014.1"/>
</dbReference>
<dbReference type="InterPro" id="IPR027417">
    <property type="entry name" value="P-loop_NTPase"/>
</dbReference>
<evidence type="ECO:0000313" key="6">
    <source>
        <dbReference type="Proteomes" id="UP000192366"/>
    </source>
</evidence>
<dbReference type="GO" id="GO:0016887">
    <property type="term" value="F:ATP hydrolysis activity"/>
    <property type="evidence" value="ECO:0007669"/>
    <property type="project" value="InterPro"/>
</dbReference>
<reference evidence="5 6" key="1">
    <citation type="submission" date="2017-02" db="EMBL/GenBank/DDBJ databases">
        <title>The new phylogeny of genus Mycobacterium.</title>
        <authorList>
            <person name="Tortoli E."/>
            <person name="Trovato A."/>
            <person name="Cirillo D.M."/>
        </authorList>
    </citation>
    <scope>NUCLEOTIDE SEQUENCE [LARGE SCALE GENOMIC DNA]</scope>
    <source>
        <strain evidence="5 6">DSM 45578</strain>
    </source>
</reference>
<comment type="similarity">
    <text evidence="1">Belongs to the AAA ATPase family.</text>
</comment>
<evidence type="ECO:0000259" key="4">
    <source>
        <dbReference type="SMART" id="SM00382"/>
    </source>
</evidence>
<sequence>MNADSVYVRDRVGELVSRLLGREPAPVPAMPESALDRLTNTCALSAADCDLLLLLAGLAIDPSIAPDLSLDGCRHGAATLAQLADRIPDAQWSALAPTAPLRRWHLVELTSERILDGWARIDERTLLGILGVYTLDPLLDALADPVNLVDATAESPRRLAAVERVLDVWRGWDGEGSVPVVMISGPDAPTIAVGAARQAGFQVLAFRAANLPTGPREQAEVAALLEREAALGPIAAILTMTDGAAEPAAWNIGRRCQVPLLVAAHSLPAFVDLPGRAIAHVELPTETVAERIDVWRRELGTSLAGQCNGATEVVAHRFILGEAQIQNAAAEVRSTLKDNGAEPTRILWRAARRQARPDLDELATRVSTTAEWDGLILPKGQKVMLRELIAHVRHAHVVQDQWGFGRKGTSGPGVTAMFHGPSGVGKTLAARVVAGELDLDLYRVDLAQTVSKYIGETEKNLARIFDAADAGAAILVFDEADAIFGKRSEVKNANDRFANIEVAYLLQRLESYRGLAILTTNLPDNLDPAFTRRLRMSIAFPFPDVAAREQMWSHAFPATAPTADLDIDALARLSVSGASIANIALGAAVLAADAGTPITMDNLLAAAQSEYAKLHRTFGAAELNSWVAQPVSNTEPRRAG</sequence>
<name>A0A1W9Z4J6_MYCBA</name>
<evidence type="ECO:0000256" key="1">
    <source>
        <dbReference type="ARBA" id="ARBA00006914"/>
    </source>
</evidence>
<accession>A0A1W9Z4J6</accession>
<dbReference type="SUPFAM" id="SSF52540">
    <property type="entry name" value="P-loop containing nucleoside triphosphate hydrolases"/>
    <property type="match status" value="1"/>
</dbReference>
<dbReference type="SMART" id="SM00382">
    <property type="entry name" value="AAA"/>
    <property type="match status" value="1"/>
</dbReference>
<keyword evidence="2" id="KW-0547">Nucleotide-binding</keyword>
<keyword evidence="3" id="KW-0067">ATP-binding</keyword>
<dbReference type="EMBL" id="MVHJ01000001">
    <property type="protein sequence ID" value="ORA07245.1"/>
    <property type="molecule type" value="Genomic_DNA"/>
</dbReference>